<dbReference type="PANTHER" id="PTHR47628">
    <property type="match status" value="1"/>
</dbReference>
<dbReference type="OrthoDB" id="9802022at2"/>
<dbReference type="Proteomes" id="UP000295301">
    <property type="component" value="Unassembled WGS sequence"/>
</dbReference>
<name>A0A4R5UR40_9RHOB</name>
<dbReference type="Pfam" id="PF13433">
    <property type="entry name" value="Peripla_BP_5"/>
    <property type="match status" value="1"/>
</dbReference>
<dbReference type="EMBL" id="SMUV01000074">
    <property type="protein sequence ID" value="TDK41386.1"/>
    <property type="molecule type" value="Genomic_DNA"/>
</dbReference>
<accession>A0A4R5UR40</accession>
<sequence length="400" mass="44209">MPFHFGRLRKRNRSLKSWKIGLLFSETGVTSIIERSQLNGALLAIDQINAKGGVRGRPIEPVSYDPASVTRNYGELAEKMIVEDKIGVIFGCYMSSSRKEVLPVVERRNALFFYPTLYEGFEYSPNVIYGGACPNQNSVPLANYLMNAYGNRFYFVGSDYIYPRESNRVMRNVLRQGGGEVLGEVYFDLEAGQADFSQVIDDIMDKKPDVIFSTVVGQGCIEFYKAYHAAGGDGRKCPIASLTMNEGEIDAIGCEASAGHITAAPYFRSINSPANRSFLKAYQAKFGSTVDVTSGCEAAYSQVHLFAAALEETGEIDTESLREVLLGASFDAPQGLIKIDPDNNHTYLRSCIAKVNDAGEFVIQAKVRRAIKPDPYLVFPAIHDWSFRTLKVGGTGRRNE</sequence>
<keyword evidence="2" id="KW-1185">Reference proteome</keyword>
<dbReference type="GO" id="GO:0006865">
    <property type="term" value="P:amino acid transport"/>
    <property type="evidence" value="ECO:0007669"/>
    <property type="project" value="InterPro"/>
</dbReference>
<dbReference type="GO" id="GO:0033218">
    <property type="term" value="F:amide binding"/>
    <property type="evidence" value="ECO:0007669"/>
    <property type="project" value="InterPro"/>
</dbReference>
<gene>
    <name evidence="1" type="ORF">E1832_22150</name>
</gene>
<comment type="caution">
    <text evidence="1">The sequence shown here is derived from an EMBL/GenBank/DDBJ whole genome shotgun (WGS) entry which is preliminary data.</text>
</comment>
<proteinExistence type="predicted"/>
<protein>
    <submittedName>
        <fullName evidence="1">Amino acid ABC transporter substrate-binding protein</fullName>
    </submittedName>
</protein>
<dbReference type="PRINTS" id="PR00337">
    <property type="entry name" value="LEUILEVALBP"/>
</dbReference>
<dbReference type="Gene3D" id="3.40.50.2300">
    <property type="match status" value="2"/>
</dbReference>
<organism evidence="1 2">
    <name type="scientific">Antarcticimicrobium luteum</name>
    <dbReference type="NCBI Taxonomy" id="2547397"/>
    <lineage>
        <taxon>Bacteria</taxon>
        <taxon>Pseudomonadati</taxon>
        <taxon>Pseudomonadota</taxon>
        <taxon>Alphaproteobacteria</taxon>
        <taxon>Rhodobacterales</taxon>
        <taxon>Paracoccaceae</taxon>
        <taxon>Antarcticimicrobium</taxon>
    </lineage>
</organism>
<evidence type="ECO:0000313" key="2">
    <source>
        <dbReference type="Proteomes" id="UP000295301"/>
    </source>
</evidence>
<evidence type="ECO:0000313" key="1">
    <source>
        <dbReference type="EMBL" id="TDK41386.1"/>
    </source>
</evidence>
<reference evidence="1 2" key="1">
    <citation type="submission" date="2019-03" db="EMBL/GenBank/DDBJ databases">
        <title>Ruegeria lutea sp. nov., a novel strain, isolated from marine sediment, the Masan Bay, South Korea.</title>
        <authorList>
            <person name="Kim J."/>
            <person name="Kim D.-Y."/>
            <person name="Lee S.-S."/>
        </authorList>
    </citation>
    <scope>NUCLEOTIDE SEQUENCE [LARGE SCALE GENOMIC DNA]</scope>
    <source>
        <strain evidence="1 2">318-1</strain>
    </source>
</reference>
<dbReference type="SUPFAM" id="SSF53822">
    <property type="entry name" value="Periplasmic binding protein-like I"/>
    <property type="match status" value="1"/>
</dbReference>
<dbReference type="PANTHER" id="PTHR47628:SF1">
    <property type="entry name" value="ALIPHATIC AMIDASE EXPRESSION-REGULATING PROTEIN"/>
    <property type="match status" value="1"/>
</dbReference>
<dbReference type="InterPro" id="IPR000709">
    <property type="entry name" value="Leu_Ile_Val-bd"/>
</dbReference>
<dbReference type="InterPro" id="IPR028082">
    <property type="entry name" value="Peripla_BP_I"/>
</dbReference>
<dbReference type="InterPro" id="IPR039570">
    <property type="entry name" value="AmiC_PBP1"/>
</dbReference>
<dbReference type="AlphaFoldDB" id="A0A4R5UR40"/>
<dbReference type="CDD" id="cd06357">
    <property type="entry name" value="PBP1_AmiC"/>
    <property type="match status" value="1"/>
</dbReference>